<reference evidence="3 4" key="1">
    <citation type="journal article" date="2015" name="Genome Announc.">
        <title>Genome sequencing of 18 francisella strains to aid in assay development and testing.</title>
        <authorList>
            <person name="Johnson S.L."/>
            <person name="Daligault H.E."/>
            <person name="Davenport K.W."/>
            <person name="Coyne S.R."/>
            <person name="Frey K.G."/>
            <person name="Koroleva G.I."/>
            <person name="Broomall S.M."/>
            <person name="Bishop-Lilly K.A."/>
            <person name="Bruce D.C."/>
            <person name="Chertkov O."/>
            <person name="Freitas T."/>
            <person name="Jaissle J."/>
            <person name="Ladner J.T."/>
            <person name="Rosenzweig C.N."/>
            <person name="Gibbons H.S."/>
            <person name="Palacios G.F."/>
            <person name="Redden C.L."/>
            <person name="Xu Y."/>
            <person name="Minogue T.D."/>
            <person name="Chain P.S."/>
        </authorList>
    </citation>
    <scope>NUCLEOTIDE SEQUENCE [LARGE SCALE GENOMIC DNA]</scope>
    <source>
        <strain evidence="3 4">GA01-2794</strain>
    </source>
</reference>
<name>A0A0B6CPD8_9GAMM</name>
<dbReference type="KEGG" id="fpz:LA55_584"/>
<dbReference type="Proteomes" id="UP000031830">
    <property type="component" value="Chromosome"/>
</dbReference>
<dbReference type="Pfam" id="PF09917">
    <property type="entry name" value="DUF2147"/>
    <property type="match status" value="1"/>
</dbReference>
<evidence type="ECO:0000313" key="4">
    <source>
        <dbReference type="Proteomes" id="UP000031830"/>
    </source>
</evidence>
<evidence type="ECO:0000259" key="2">
    <source>
        <dbReference type="Pfam" id="PF09917"/>
    </source>
</evidence>
<evidence type="ECO:0000256" key="1">
    <source>
        <dbReference type="SAM" id="SignalP"/>
    </source>
</evidence>
<organism evidence="3 4">
    <name type="scientific">Francisella philomiragia</name>
    <dbReference type="NCBI Taxonomy" id="28110"/>
    <lineage>
        <taxon>Bacteria</taxon>
        <taxon>Pseudomonadati</taxon>
        <taxon>Pseudomonadota</taxon>
        <taxon>Gammaproteobacteria</taxon>
        <taxon>Thiotrichales</taxon>
        <taxon>Francisellaceae</taxon>
        <taxon>Francisella</taxon>
    </lineage>
</organism>
<accession>A0A0B6CPD8</accession>
<dbReference type="Gene3D" id="2.40.128.520">
    <property type="match status" value="1"/>
</dbReference>
<feature type="signal peptide" evidence="1">
    <location>
        <begin position="1"/>
        <end position="20"/>
    </location>
</feature>
<dbReference type="InterPro" id="IPR019223">
    <property type="entry name" value="DUF2147"/>
</dbReference>
<sequence length="218" mass="24882">MIKKITFLIFGFLVAMTSYAKFDKSNANGYWLQRDEATNTNVGVIHAYTNNHGSLNARMFVPLANVDDGKIHPPIIYCKNCGKGDAYGHKYDYSSGHDTYQGLEFVWDIKKSGSADKSHGKGPVYTEGSVLNPHDGKFYHVKAQTIEDGDKVYVRAFWGFLGKDEYWQRIPKSQANKIKWECGLTKDKIYPYQDKSGKIIDQELWKECSTRDFVKDPL</sequence>
<gene>
    <name evidence="3" type="ORF">LA55_584</name>
</gene>
<proteinExistence type="predicted"/>
<dbReference type="STRING" id="28110.KU46_1115"/>
<dbReference type="EMBL" id="CP009440">
    <property type="protein sequence ID" value="AJI52344.1"/>
    <property type="molecule type" value="Genomic_DNA"/>
</dbReference>
<feature type="chain" id="PRO_5002108547" description="DUF2147 domain-containing protein" evidence="1">
    <location>
        <begin position="21"/>
        <end position="218"/>
    </location>
</feature>
<evidence type="ECO:0000313" key="3">
    <source>
        <dbReference type="EMBL" id="AJI52344.1"/>
    </source>
</evidence>
<feature type="domain" description="DUF2147" evidence="2">
    <location>
        <begin position="29"/>
        <end position="169"/>
    </location>
</feature>
<dbReference type="OrthoDB" id="9814399at2"/>
<protein>
    <recommendedName>
        <fullName evidence="2">DUF2147 domain-containing protein</fullName>
    </recommendedName>
</protein>
<keyword evidence="1" id="KW-0732">Signal</keyword>
<dbReference type="AlphaFoldDB" id="A0A0B6CPD8"/>